<protein>
    <submittedName>
        <fullName evidence="2">Uncharacterized protein</fullName>
    </submittedName>
</protein>
<organism evidence="2 3">
    <name type="scientific">Capnocytophaga gingivalis</name>
    <dbReference type="NCBI Taxonomy" id="1017"/>
    <lineage>
        <taxon>Bacteria</taxon>
        <taxon>Pseudomonadati</taxon>
        <taxon>Bacteroidota</taxon>
        <taxon>Flavobacteriia</taxon>
        <taxon>Flavobacteriales</taxon>
        <taxon>Flavobacteriaceae</taxon>
        <taxon>Capnocytophaga</taxon>
    </lineage>
</organism>
<dbReference type="AlphaFoldDB" id="A0A250FL11"/>
<dbReference type="KEGG" id="cgh:CGC50_00305"/>
<keyword evidence="1" id="KW-0472">Membrane</keyword>
<name>A0A250FL11_9FLAO</name>
<feature type="transmembrane region" description="Helical" evidence="1">
    <location>
        <begin position="53"/>
        <end position="75"/>
    </location>
</feature>
<dbReference type="RefSeq" id="WP_095909227.1">
    <property type="nucleotide sequence ID" value="NZ_CAUPZR010000004.1"/>
</dbReference>
<evidence type="ECO:0000313" key="3">
    <source>
        <dbReference type="Proteomes" id="UP000217250"/>
    </source>
</evidence>
<dbReference type="EMBL" id="CP022386">
    <property type="protein sequence ID" value="ATA85731.1"/>
    <property type="molecule type" value="Genomic_DNA"/>
</dbReference>
<sequence length="113" mass="12967">MNKEQLEARKNEIERRISQLRKELSPVAYRVLAFQSVGFIAGVVWAWKTKQKWYIRPLAGIGGAVGANVLSTFLISNSKAEKTAEFAQLERELNDINGQLDWIRLQSYYPKPQ</sequence>
<keyword evidence="1" id="KW-0812">Transmembrane</keyword>
<proteinExistence type="predicted"/>
<reference evidence="3" key="1">
    <citation type="submission" date="2017-06" db="EMBL/GenBank/DDBJ databases">
        <title>Capnocytophaga spp. assemblies.</title>
        <authorList>
            <person name="Gulvik C.A."/>
        </authorList>
    </citation>
    <scope>NUCLEOTIDE SEQUENCE [LARGE SCALE GENOMIC DNA]</scope>
    <source>
        <strain evidence="3">H1496</strain>
    </source>
</reference>
<gene>
    <name evidence="2" type="ORF">CGC50_00305</name>
</gene>
<dbReference type="GeneID" id="84807008"/>
<accession>A0A250FL11</accession>
<dbReference type="OrthoDB" id="10010159at2"/>
<keyword evidence="1" id="KW-1133">Transmembrane helix</keyword>
<dbReference type="Proteomes" id="UP000217250">
    <property type="component" value="Chromosome"/>
</dbReference>
<evidence type="ECO:0000256" key="1">
    <source>
        <dbReference type="SAM" id="Phobius"/>
    </source>
</evidence>
<feature type="transmembrane region" description="Helical" evidence="1">
    <location>
        <begin position="27"/>
        <end position="47"/>
    </location>
</feature>
<evidence type="ECO:0000313" key="2">
    <source>
        <dbReference type="EMBL" id="ATA85731.1"/>
    </source>
</evidence>